<protein>
    <submittedName>
        <fullName evidence="3">Uncharacterized protein</fullName>
    </submittedName>
</protein>
<keyword evidence="1" id="KW-1133">Transmembrane helix</keyword>
<proteinExistence type="predicted"/>
<keyword evidence="1" id="KW-0812">Transmembrane</keyword>
<evidence type="ECO:0000313" key="3">
    <source>
        <dbReference type="EMBL" id="RPA83806.1"/>
    </source>
</evidence>
<keyword evidence="2" id="KW-0732">Signal</keyword>
<organism evidence="3 4">
    <name type="scientific">Ascobolus immersus RN42</name>
    <dbReference type="NCBI Taxonomy" id="1160509"/>
    <lineage>
        <taxon>Eukaryota</taxon>
        <taxon>Fungi</taxon>
        <taxon>Dikarya</taxon>
        <taxon>Ascomycota</taxon>
        <taxon>Pezizomycotina</taxon>
        <taxon>Pezizomycetes</taxon>
        <taxon>Pezizales</taxon>
        <taxon>Ascobolaceae</taxon>
        <taxon>Ascobolus</taxon>
    </lineage>
</organism>
<evidence type="ECO:0000256" key="2">
    <source>
        <dbReference type="SAM" id="SignalP"/>
    </source>
</evidence>
<evidence type="ECO:0000313" key="4">
    <source>
        <dbReference type="Proteomes" id="UP000275078"/>
    </source>
</evidence>
<feature type="chain" id="PRO_5018032532" evidence="2">
    <location>
        <begin position="24"/>
        <end position="90"/>
    </location>
</feature>
<feature type="transmembrane region" description="Helical" evidence="1">
    <location>
        <begin position="69"/>
        <end position="88"/>
    </location>
</feature>
<reference evidence="3 4" key="1">
    <citation type="journal article" date="2018" name="Nat. Ecol. Evol.">
        <title>Pezizomycetes genomes reveal the molecular basis of ectomycorrhizal truffle lifestyle.</title>
        <authorList>
            <person name="Murat C."/>
            <person name="Payen T."/>
            <person name="Noel B."/>
            <person name="Kuo A."/>
            <person name="Morin E."/>
            <person name="Chen J."/>
            <person name="Kohler A."/>
            <person name="Krizsan K."/>
            <person name="Balestrini R."/>
            <person name="Da Silva C."/>
            <person name="Montanini B."/>
            <person name="Hainaut M."/>
            <person name="Levati E."/>
            <person name="Barry K.W."/>
            <person name="Belfiori B."/>
            <person name="Cichocki N."/>
            <person name="Clum A."/>
            <person name="Dockter R.B."/>
            <person name="Fauchery L."/>
            <person name="Guy J."/>
            <person name="Iotti M."/>
            <person name="Le Tacon F."/>
            <person name="Lindquist E.A."/>
            <person name="Lipzen A."/>
            <person name="Malagnac F."/>
            <person name="Mello A."/>
            <person name="Molinier V."/>
            <person name="Miyauchi S."/>
            <person name="Poulain J."/>
            <person name="Riccioni C."/>
            <person name="Rubini A."/>
            <person name="Sitrit Y."/>
            <person name="Splivallo R."/>
            <person name="Traeger S."/>
            <person name="Wang M."/>
            <person name="Zifcakova L."/>
            <person name="Wipf D."/>
            <person name="Zambonelli A."/>
            <person name="Paolocci F."/>
            <person name="Nowrousian M."/>
            <person name="Ottonello S."/>
            <person name="Baldrian P."/>
            <person name="Spatafora J.W."/>
            <person name="Henrissat B."/>
            <person name="Nagy L.G."/>
            <person name="Aury J.M."/>
            <person name="Wincker P."/>
            <person name="Grigoriev I.V."/>
            <person name="Bonfante P."/>
            <person name="Martin F.M."/>
        </authorList>
    </citation>
    <scope>NUCLEOTIDE SEQUENCE [LARGE SCALE GENOMIC DNA]</scope>
    <source>
        <strain evidence="3 4">RN42</strain>
    </source>
</reference>
<dbReference type="Proteomes" id="UP000275078">
    <property type="component" value="Unassembled WGS sequence"/>
</dbReference>
<name>A0A3N4IE17_ASCIM</name>
<feature type="signal peptide" evidence="2">
    <location>
        <begin position="1"/>
        <end position="23"/>
    </location>
</feature>
<dbReference type="AlphaFoldDB" id="A0A3N4IE17"/>
<evidence type="ECO:0000256" key="1">
    <source>
        <dbReference type="SAM" id="Phobius"/>
    </source>
</evidence>
<feature type="transmembrane region" description="Helical" evidence="1">
    <location>
        <begin position="39"/>
        <end position="57"/>
    </location>
</feature>
<gene>
    <name evidence="3" type="ORF">BJ508DRAFT_51106</name>
</gene>
<sequence>MLFVLLYGELAVLWILFLLRSNCIPPNIPPYPSTPIPISLAYHILPPMACNISGFASTSFPHQNSTRLFCVRFFFSLAPIILMDSFIISA</sequence>
<accession>A0A3N4IE17</accession>
<keyword evidence="4" id="KW-1185">Reference proteome</keyword>
<dbReference type="EMBL" id="ML119662">
    <property type="protein sequence ID" value="RPA83806.1"/>
    <property type="molecule type" value="Genomic_DNA"/>
</dbReference>
<keyword evidence="1" id="KW-0472">Membrane</keyword>